<evidence type="ECO:0000313" key="3">
    <source>
        <dbReference type="Proteomes" id="UP000076872"/>
    </source>
</evidence>
<organism evidence="2 3">
    <name type="scientific">Lactiplantibacillus plantarum</name>
    <name type="common">Lactobacillus plantarum</name>
    <dbReference type="NCBI Taxonomy" id="1590"/>
    <lineage>
        <taxon>Bacteria</taxon>
        <taxon>Bacillati</taxon>
        <taxon>Bacillota</taxon>
        <taxon>Bacilli</taxon>
        <taxon>Lactobacillales</taxon>
        <taxon>Lactobacillaceae</taxon>
        <taxon>Lactiplantibacillus</taxon>
    </lineage>
</organism>
<accession>A0AAW3RGE3</accession>
<keyword evidence="1" id="KW-1133">Transmembrane helix</keyword>
<comment type="caution">
    <text evidence="2">The sequence shown here is derived from an EMBL/GenBank/DDBJ whole genome shotgun (WGS) entry which is preliminary data.</text>
</comment>
<dbReference type="Proteomes" id="UP000076872">
    <property type="component" value="Unassembled WGS sequence"/>
</dbReference>
<keyword evidence="1" id="KW-0812">Transmembrane</keyword>
<evidence type="ECO:0000256" key="1">
    <source>
        <dbReference type="SAM" id="Phobius"/>
    </source>
</evidence>
<protein>
    <submittedName>
        <fullName evidence="2">Uncharacterized protein</fullName>
    </submittedName>
</protein>
<dbReference type="EMBL" id="LUXO01000030">
    <property type="protein sequence ID" value="KZV02688.1"/>
    <property type="molecule type" value="Genomic_DNA"/>
</dbReference>
<reference evidence="2 3" key="1">
    <citation type="submission" date="2016-03" db="EMBL/GenBank/DDBJ databases">
        <title>Comparative genomics of 54 Lactobacillus plantarum strains reveals genomic uncoupling from niche constraints.</title>
        <authorList>
            <person name="Martino M.E."/>
        </authorList>
    </citation>
    <scope>NUCLEOTIDE SEQUENCE [LARGE SCALE GENOMIC DNA]</scope>
    <source>
        <strain evidence="2 3">NAB2</strain>
    </source>
</reference>
<feature type="transmembrane region" description="Helical" evidence="1">
    <location>
        <begin position="6"/>
        <end position="23"/>
    </location>
</feature>
<sequence length="82" mass="9284">MLGAGLAAPVVIIWQFITAAHIFDIGRLMISCGMLLMSLVVIPIAWKITCYIGCILKAYYRYNVNSIVYEVIPREANDDYRK</sequence>
<keyword evidence="1" id="KW-0472">Membrane</keyword>
<feature type="transmembrane region" description="Helical" evidence="1">
    <location>
        <begin position="35"/>
        <end position="60"/>
    </location>
</feature>
<gene>
    <name evidence="2" type="ORF">NAB2_1842</name>
</gene>
<dbReference type="AlphaFoldDB" id="A0AAW3RGE3"/>
<proteinExistence type="predicted"/>
<evidence type="ECO:0000313" key="2">
    <source>
        <dbReference type="EMBL" id="KZV02688.1"/>
    </source>
</evidence>
<name>A0AAW3RGE3_LACPN</name>